<dbReference type="Proteomes" id="UP000823937">
    <property type="component" value="Unassembled WGS sequence"/>
</dbReference>
<sequence length="349" mass="38298">MLKKLSLLTTILLLSALLVACGNAVDGKKGNNSSSKSDVIEIVWYPNESGEDMKSSRDEIGALIEEKTGKKVEHHLTTDYAIAIETLVNNNAALAFMGPIGYIEAKEGNEAIEPLVVPSGPSGTLDDAIYYSWLSVNIDEQDDFKENGEFSLDTIAGKKMSFVSNSSTSGFVVPSSTIVDYFSEQEEYADLTADNLMEGGPFFEQVLFGNSHQGSAVNLLQNKVDVAAFCDTCVESYVDIVEGEPNEIGTVYKVKDNATEPFNTVQGEEFILMNSTPVLNSPFVANTDVLGEEDFEKLQELFTSDEVANNEKIFVPEDAEESALFYKSADEKFIAVEDEWFNPIRELSN</sequence>
<proteinExistence type="predicted"/>
<protein>
    <submittedName>
        <fullName evidence="2">PhnD/SsuA/transferrin family substrate-binding protein</fullName>
    </submittedName>
</protein>
<dbReference type="PANTHER" id="PTHR35841">
    <property type="entry name" value="PHOSPHONATES-BINDING PERIPLASMIC PROTEIN"/>
    <property type="match status" value="1"/>
</dbReference>
<evidence type="ECO:0000256" key="1">
    <source>
        <dbReference type="SAM" id="SignalP"/>
    </source>
</evidence>
<dbReference type="Gene3D" id="3.40.190.10">
    <property type="entry name" value="Periplasmic binding protein-like II"/>
    <property type="match status" value="2"/>
</dbReference>
<dbReference type="Pfam" id="PF12974">
    <property type="entry name" value="Phosphonate-bd"/>
    <property type="match status" value="1"/>
</dbReference>
<gene>
    <name evidence="2" type="ORF">H9895_09115</name>
</gene>
<reference evidence="2" key="1">
    <citation type="journal article" date="2021" name="PeerJ">
        <title>Extensive microbial diversity within the chicken gut microbiome revealed by metagenomics and culture.</title>
        <authorList>
            <person name="Gilroy R."/>
            <person name="Ravi A."/>
            <person name="Getino M."/>
            <person name="Pursley I."/>
            <person name="Horton D.L."/>
            <person name="Alikhan N.F."/>
            <person name="Baker D."/>
            <person name="Gharbi K."/>
            <person name="Hall N."/>
            <person name="Watson M."/>
            <person name="Adriaenssens E.M."/>
            <person name="Foster-Nyarko E."/>
            <person name="Jarju S."/>
            <person name="Secka A."/>
            <person name="Antonio M."/>
            <person name="Oren A."/>
            <person name="Chaudhuri R.R."/>
            <person name="La Ragione R."/>
            <person name="Hildebrand F."/>
            <person name="Pallen M.J."/>
        </authorList>
    </citation>
    <scope>NUCLEOTIDE SEQUENCE</scope>
    <source>
        <strain evidence="2">CHK169-2315</strain>
    </source>
</reference>
<reference evidence="2" key="2">
    <citation type="submission" date="2021-04" db="EMBL/GenBank/DDBJ databases">
        <authorList>
            <person name="Gilroy R."/>
        </authorList>
    </citation>
    <scope>NUCLEOTIDE SEQUENCE</scope>
    <source>
        <strain evidence="2">CHK169-2315</strain>
    </source>
</reference>
<evidence type="ECO:0000313" key="3">
    <source>
        <dbReference type="Proteomes" id="UP000823937"/>
    </source>
</evidence>
<feature type="signal peptide" evidence="1">
    <location>
        <begin position="1"/>
        <end position="20"/>
    </location>
</feature>
<dbReference type="PANTHER" id="PTHR35841:SF1">
    <property type="entry name" value="PHOSPHONATES-BINDING PERIPLASMIC PROTEIN"/>
    <property type="match status" value="1"/>
</dbReference>
<organism evidence="2 3">
    <name type="scientific">Candidatus Pseudogracilibacillus intestinigallinarum</name>
    <dbReference type="NCBI Taxonomy" id="2838742"/>
    <lineage>
        <taxon>Bacteria</taxon>
        <taxon>Bacillati</taxon>
        <taxon>Bacillota</taxon>
        <taxon>Bacilli</taxon>
        <taxon>Bacillales</taxon>
        <taxon>Bacillaceae</taxon>
        <taxon>Pseudogracilibacillus</taxon>
    </lineage>
</organism>
<name>A0A9D1TKX6_9BACI</name>
<accession>A0A9D1TKX6</accession>
<dbReference type="SUPFAM" id="SSF53850">
    <property type="entry name" value="Periplasmic binding protein-like II"/>
    <property type="match status" value="1"/>
</dbReference>
<keyword evidence="1" id="KW-0732">Signal</keyword>
<evidence type="ECO:0000313" key="2">
    <source>
        <dbReference type="EMBL" id="HIV75223.1"/>
    </source>
</evidence>
<feature type="chain" id="PRO_5039005967" evidence="1">
    <location>
        <begin position="21"/>
        <end position="349"/>
    </location>
</feature>
<dbReference type="AlphaFoldDB" id="A0A9D1TKX6"/>
<dbReference type="PROSITE" id="PS51257">
    <property type="entry name" value="PROKAR_LIPOPROTEIN"/>
    <property type="match status" value="1"/>
</dbReference>
<dbReference type="EMBL" id="DXHX01000127">
    <property type="protein sequence ID" value="HIV75223.1"/>
    <property type="molecule type" value="Genomic_DNA"/>
</dbReference>
<comment type="caution">
    <text evidence="2">The sequence shown here is derived from an EMBL/GenBank/DDBJ whole genome shotgun (WGS) entry which is preliminary data.</text>
</comment>